<dbReference type="Proteomes" id="UP001234178">
    <property type="component" value="Unassembled WGS sequence"/>
</dbReference>
<name>A0ABQ9ZFB4_9CRUS</name>
<keyword evidence="4" id="KW-0378">Hydrolase</keyword>
<keyword evidence="10" id="KW-1185">Reference proteome</keyword>
<dbReference type="SUPFAM" id="SSF53098">
    <property type="entry name" value="Ribonuclease H-like"/>
    <property type="match status" value="1"/>
</dbReference>
<evidence type="ECO:0000259" key="8">
    <source>
        <dbReference type="SMART" id="SM00479"/>
    </source>
</evidence>
<dbReference type="InterPro" id="IPR012337">
    <property type="entry name" value="RNaseH-like_sf"/>
</dbReference>
<protein>
    <recommendedName>
        <fullName evidence="8">Exonuclease domain-containing protein</fullName>
    </recommendedName>
</protein>
<dbReference type="InterPro" id="IPR013520">
    <property type="entry name" value="Ribonucl_H"/>
</dbReference>
<comment type="cofactor">
    <cofactor evidence="1">
        <name>Mg(2+)</name>
        <dbReference type="ChEBI" id="CHEBI:18420"/>
    </cofactor>
</comment>
<dbReference type="EMBL" id="JAOYFB010000003">
    <property type="protein sequence ID" value="KAK4011625.1"/>
    <property type="molecule type" value="Genomic_DNA"/>
</dbReference>
<evidence type="ECO:0000313" key="9">
    <source>
        <dbReference type="EMBL" id="KAK4011625.1"/>
    </source>
</evidence>
<evidence type="ECO:0000256" key="7">
    <source>
        <dbReference type="ARBA" id="ARBA00025769"/>
    </source>
</evidence>
<keyword evidence="3" id="KW-0479">Metal-binding</keyword>
<comment type="similarity">
    <text evidence="7">Belongs to the exonuclease superfamily. TREX family.</text>
</comment>
<organism evidence="9 10">
    <name type="scientific">Daphnia magna</name>
    <dbReference type="NCBI Taxonomy" id="35525"/>
    <lineage>
        <taxon>Eukaryota</taxon>
        <taxon>Metazoa</taxon>
        <taxon>Ecdysozoa</taxon>
        <taxon>Arthropoda</taxon>
        <taxon>Crustacea</taxon>
        <taxon>Branchiopoda</taxon>
        <taxon>Diplostraca</taxon>
        <taxon>Cladocera</taxon>
        <taxon>Anomopoda</taxon>
        <taxon>Daphniidae</taxon>
        <taxon>Daphnia</taxon>
    </lineage>
</organism>
<dbReference type="Pfam" id="PF00929">
    <property type="entry name" value="RNase_T"/>
    <property type="match status" value="1"/>
</dbReference>
<evidence type="ECO:0000313" key="10">
    <source>
        <dbReference type="Proteomes" id="UP001234178"/>
    </source>
</evidence>
<dbReference type="InterPro" id="IPR040393">
    <property type="entry name" value="TREX1/2"/>
</dbReference>
<feature type="domain" description="Exonuclease" evidence="8">
    <location>
        <begin position="14"/>
        <end position="151"/>
    </location>
</feature>
<dbReference type="SMART" id="SM00479">
    <property type="entry name" value="EXOIII"/>
    <property type="match status" value="1"/>
</dbReference>
<dbReference type="InterPro" id="IPR036397">
    <property type="entry name" value="RNaseH_sf"/>
</dbReference>
<gene>
    <name evidence="9" type="ORF">OUZ56_020742</name>
</gene>
<dbReference type="PANTHER" id="PTHR13058:SF19">
    <property type="entry name" value="LD40940P"/>
    <property type="match status" value="1"/>
</dbReference>
<proteinExistence type="inferred from homology"/>
<evidence type="ECO:0000256" key="5">
    <source>
        <dbReference type="ARBA" id="ARBA00022839"/>
    </source>
</evidence>
<evidence type="ECO:0000256" key="1">
    <source>
        <dbReference type="ARBA" id="ARBA00001946"/>
    </source>
</evidence>
<dbReference type="PANTHER" id="PTHR13058">
    <property type="entry name" value="THREE PRIME REPAIR EXONUCLEASE 1, 2"/>
    <property type="match status" value="1"/>
</dbReference>
<comment type="caution">
    <text evidence="9">The sequence shown here is derived from an EMBL/GenBank/DDBJ whole genome shotgun (WGS) entry which is preliminary data.</text>
</comment>
<evidence type="ECO:0000256" key="4">
    <source>
        <dbReference type="ARBA" id="ARBA00022801"/>
    </source>
</evidence>
<dbReference type="Gene3D" id="3.30.420.10">
    <property type="entry name" value="Ribonuclease H-like superfamily/Ribonuclease H"/>
    <property type="match status" value="1"/>
</dbReference>
<reference evidence="9 10" key="1">
    <citation type="journal article" date="2023" name="Nucleic Acids Res.">
        <title>The hologenome of Daphnia magna reveals possible DNA methylation and microbiome-mediated evolution of the host genome.</title>
        <authorList>
            <person name="Chaturvedi A."/>
            <person name="Li X."/>
            <person name="Dhandapani V."/>
            <person name="Marshall H."/>
            <person name="Kissane S."/>
            <person name="Cuenca-Cambronero M."/>
            <person name="Asole G."/>
            <person name="Calvet F."/>
            <person name="Ruiz-Romero M."/>
            <person name="Marangio P."/>
            <person name="Guigo R."/>
            <person name="Rago D."/>
            <person name="Mirbahai L."/>
            <person name="Eastwood N."/>
            <person name="Colbourne J.K."/>
            <person name="Zhou J."/>
            <person name="Mallon E."/>
            <person name="Orsini L."/>
        </authorList>
    </citation>
    <scope>NUCLEOTIDE SEQUENCE [LARGE SCALE GENOMIC DNA]</scope>
    <source>
        <strain evidence="9">LRV0_1</strain>
    </source>
</reference>
<keyword evidence="5" id="KW-0269">Exonuclease</keyword>
<evidence type="ECO:0000256" key="6">
    <source>
        <dbReference type="ARBA" id="ARBA00022842"/>
    </source>
</evidence>
<accession>A0ABQ9ZFB4</accession>
<sequence length="151" mass="17127">MSLSEQATFTEINSLVFFDLETTGLKEPQITELSFFSVEKSQFLNSQKGKIPRVTNRLNMCINPSKKIEPKAAEITQLDNRDLEHQSKFDGDVCDIISSFLNRLRKPVCVVAHNGMKFDFPILKAEFARMKQALPADILCADSLPVFKELE</sequence>
<evidence type="ECO:0000256" key="2">
    <source>
        <dbReference type="ARBA" id="ARBA00022722"/>
    </source>
</evidence>
<keyword evidence="2" id="KW-0540">Nuclease</keyword>
<evidence type="ECO:0000256" key="3">
    <source>
        <dbReference type="ARBA" id="ARBA00022723"/>
    </source>
</evidence>
<keyword evidence="6" id="KW-0460">Magnesium</keyword>